<dbReference type="EMBL" id="JAENHP010000010">
    <property type="protein sequence ID" value="MBM2619391.1"/>
    <property type="molecule type" value="Genomic_DNA"/>
</dbReference>
<evidence type="ECO:0008006" key="3">
    <source>
        <dbReference type="Google" id="ProtNLM"/>
    </source>
</evidence>
<proteinExistence type="predicted"/>
<protein>
    <recommendedName>
        <fullName evidence="3">GNAT family N-acetyltransferase</fullName>
    </recommendedName>
</protein>
<dbReference type="RefSeq" id="WP_203379382.1">
    <property type="nucleotide sequence ID" value="NZ_JAENHP010000010.1"/>
</dbReference>
<accession>A0ABS2AHS4</accession>
<reference evidence="1 2" key="1">
    <citation type="submission" date="2021-01" db="EMBL/GenBank/DDBJ databases">
        <title>Actinoplanes sp. nov. LDG1-06 isolated from lichen.</title>
        <authorList>
            <person name="Saeng-In P."/>
            <person name="Phongsopitanun W."/>
            <person name="Kanchanasin P."/>
            <person name="Yuki M."/>
            <person name="Kudo T."/>
            <person name="Ohkuma M."/>
            <person name="Tanasupawat S."/>
        </authorList>
    </citation>
    <scope>NUCLEOTIDE SEQUENCE [LARGE SCALE GENOMIC DNA]</scope>
    <source>
        <strain evidence="1 2">LDG1-06</strain>
    </source>
</reference>
<organism evidence="1 2">
    <name type="scientific">Paractinoplanes ovalisporus</name>
    <dbReference type="NCBI Taxonomy" id="2810368"/>
    <lineage>
        <taxon>Bacteria</taxon>
        <taxon>Bacillati</taxon>
        <taxon>Actinomycetota</taxon>
        <taxon>Actinomycetes</taxon>
        <taxon>Micromonosporales</taxon>
        <taxon>Micromonosporaceae</taxon>
        <taxon>Paractinoplanes</taxon>
    </lineage>
</organism>
<gene>
    <name evidence="1" type="ORF">JIG36_27945</name>
</gene>
<dbReference type="Proteomes" id="UP000632138">
    <property type="component" value="Unassembled WGS sequence"/>
</dbReference>
<keyword evidence="2" id="KW-1185">Reference proteome</keyword>
<name>A0ABS2AHS4_9ACTN</name>
<evidence type="ECO:0000313" key="1">
    <source>
        <dbReference type="EMBL" id="MBM2619391.1"/>
    </source>
</evidence>
<comment type="caution">
    <text evidence="1">The sequence shown here is derived from an EMBL/GenBank/DDBJ whole genome shotgun (WGS) entry which is preliminary data.</text>
</comment>
<evidence type="ECO:0000313" key="2">
    <source>
        <dbReference type="Proteomes" id="UP000632138"/>
    </source>
</evidence>
<sequence length="64" mass="6938">MIVRTATLSDAPIRQALLSFADDLAEYASDATVAGPPRIFPEGEQIAKVCDLQTRIEVKPIRPA</sequence>